<dbReference type="PROSITE" id="PS51257">
    <property type="entry name" value="PROKAR_LIPOPROTEIN"/>
    <property type="match status" value="1"/>
</dbReference>
<dbReference type="KEGG" id="pary:A4V02_06680"/>
<feature type="chain" id="PRO_5008529391" description="DUF4625 domain-containing protein" evidence="1">
    <location>
        <begin position="22"/>
        <end position="168"/>
    </location>
</feature>
<keyword evidence="3" id="KW-1185">Reference proteome</keyword>
<reference evidence="3" key="1">
    <citation type="submission" date="2016-04" db="EMBL/GenBank/DDBJ databases">
        <title>Complete Genome Sequences of Twelve Strains of a Stable Defined Moderately Diverse Mouse Microbiota 2 (sDMDMm2).</title>
        <authorList>
            <person name="Uchimura Y."/>
            <person name="Wyss M."/>
            <person name="Brugiroux S."/>
            <person name="Limenitakis J.P."/>
            <person name="Stecher B."/>
            <person name="McCoy K.D."/>
            <person name="Macpherson A.J."/>
        </authorList>
    </citation>
    <scope>NUCLEOTIDE SEQUENCE [LARGE SCALE GENOMIC DNA]</scope>
    <source>
        <strain evidence="3">YL27</strain>
    </source>
</reference>
<protein>
    <recommendedName>
        <fullName evidence="4">DUF4625 domain-containing protein</fullName>
    </recommendedName>
</protein>
<dbReference type="Proteomes" id="UP000186351">
    <property type="component" value="Chromosome"/>
</dbReference>
<proteinExistence type="predicted"/>
<evidence type="ECO:0000256" key="1">
    <source>
        <dbReference type="SAM" id="SignalP"/>
    </source>
</evidence>
<evidence type="ECO:0008006" key="4">
    <source>
        <dbReference type="Google" id="ProtNLM"/>
    </source>
</evidence>
<dbReference type="AlphaFoldDB" id="A0A1B1S9G1"/>
<feature type="signal peptide" evidence="1">
    <location>
        <begin position="1"/>
        <end position="21"/>
    </location>
</feature>
<evidence type="ECO:0000313" key="2">
    <source>
        <dbReference type="EMBL" id="ANU63435.1"/>
    </source>
</evidence>
<keyword evidence="1" id="KW-0732">Signal</keyword>
<gene>
    <name evidence="2" type="ORF">A4V02_06680</name>
</gene>
<dbReference type="STRING" id="1796646.A4V02_06680"/>
<sequence>MHSIMKKFFYLLCALPMLLLAACSDDDKVPEFDVEVTFAPDVNVVDNVITVPQGESFTIESVRPVNSNAKEITFGTVTYQIDYGMGFPTMAQPYTVTFNTDGLRVGRHLLRMFIGVWAVDYSPANAIVSYYLDITEPEPDDTTPGGDETNPDGEAAVVVVAHPSVKPA</sequence>
<name>A0A1B1S9G1_9BACT</name>
<organism evidence="2 3">
    <name type="scientific">Muribaculum intestinale</name>
    <dbReference type="NCBI Taxonomy" id="1796646"/>
    <lineage>
        <taxon>Bacteria</taxon>
        <taxon>Pseudomonadati</taxon>
        <taxon>Bacteroidota</taxon>
        <taxon>Bacteroidia</taxon>
        <taxon>Bacteroidales</taxon>
        <taxon>Muribaculaceae</taxon>
        <taxon>Muribaculum</taxon>
    </lineage>
</organism>
<dbReference type="EMBL" id="CP015402">
    <property type="protein sequence ID" value="ANU63435.1"/>
    <property type="molecule type" value="Genomic_DNA"/>
</dbReference>
<accession>A0A1B1S9G1</accession>
<evidence type="ECO:0000313" key="3">
    <source>
        <dbReference type="Proteomes" id="UP000186351"/>
    </source>
</evidence>